<dbReference type="Proteomes" id="UP000070160">
    <property type="component" value="Unassembled WGS sequence"/>
</dbReference>
<evidence type="ECO:0000256" key="9">
    <source>
        <dbReference type="ARBA" id="ARBA00022679"/>
    </source>
</evidence>
<dbReference type="GO" id="GO:0051073">
    <property type="term" value="F:adenosylcobinamide-GDP ribazoletransferase activity"/>
    <property type="evidence" value="ECO:0007669"/>
    <property type="project" value="UniProtKB-UniRule"/>
</dbReference>
<evidence type="ECO:0000256" key="1">
    <source>
        <dbReference type="ARBA" id="ARBA00001946"/>
    </source>
</evidence>
<accession>A0A134CLM9</accession>
<dbReference type="EMBL" id="LSDT01000002">
    <property type="protein sequence ID" value="KXB93121.1"/>
    <property type="molecule type" value="Genomic_DNA"/>
</dbReference>
<comment type="catalytic activity">
    <reaction evidence="18 19">
        <text>alpha-ribazole 5'-phosphate + adenosylcob(III)inamide-GDP = adenosylcob(III)alamin 5'-phosphate + GMP + H(+)</text>
        <dbReference type="Rhea" id="RHEA:23560"/>
        <dbReference type="ChEBI" id="CHEBI:15378"/>
        <dbReference type="ChEBI" id="CHEBI:57918"/>
        <dbReference type="ChEBI" id="CHEBI:58115"/>
        <dbReference type="ChEBI" id="CHEBI:60487"/>
        <dbReference type="ChEBI" id="CHEBI:60493"/>
        <dbReference type="EC" id="2.7.8.26"/>
    </reaction>
</comment>
<dbReference type="InterPro" id="IPR003805">
    <property type="entry name" value="CobS"/>
</dbReference>
<feature type="transmembrane region" description="Helical" evidence="19">
    <location>
        <begin position="193"/>
        <end position="212"/>
    </location>
</feature>
<accession>A0A2J8B7I1</accession>
<reference evidence="21 23" key="3">
    <citation type="submission" date="2017-05" db="EMBL/GenBank/DDBJ databases">
        <authorList>
            <person name="Song R."/>
            <person name="Chenine A.L."/>
            <person name="Ruprecht R.M."/>
        </authorList>
    </citation>
    <scope>NUCLEOTIDE SEQUENCE [LARGE SCALE GENOMIC DNA]</scope>
    <source>
        <strain evidence="21 23">KA00229</strain>
    </source>
</reference>
<evidence type="ECO:0000256" key="8">
    <source>
        <dbReference type="ARBA" id="ARBA00022573"/>
    </source>
</evidence>
<dbReference type="GO" id="GO:0005886">
    <property type="term" value="C:plasma membrane"/>
    <property type="evidence" value="ECO:0007669"/>
    <property type="project" value="UniProtKB-SubCell"/>
</dbReference>
<dbReference type="STRING" id="1588748.HMPREF3182_00037"/>
<feature type="transmembrane region" description="Helical" evidence="19">
    <location>
        <begin position="59"/>
        <end position="78"/>
    </location>
</feature>
<keyword evidence="22" id="KW-1185">Reference proteome</keyword>
<dbReference type="UniPathway" id="UPA00148">
    <property type="reaction ID" value="UER00238"/>
</dbReference>
<evidence type="ECO:0000256" key="7">
    <source>
        <dbReference type="ARBA" id="ARBA00022475"/>
    </source>
</evidence>
<comment type="caution">
    <text evidence="20">The sequence shown here is derived from an EMBL/GenBank/DDBJ whole genome shotgun (WGS) entry which is preliminary data.</text>
</comment>
<evidence type="ECO:0000313" key="22">
    <source>
        <dbReference type="Proteomes" id="UP000070160"/>
    </source>
</evidence>
<evidence type="ECO:0000256" key="6">
    <source>
        <dbReference type="ARBA" id="ARBA00015850"/>
    </source>
</evidence>
<dbReference type="PATRIC" id="fig|1588748.3.peg.37"/>
<evidence type="ECO:0000313" key="20">
    <source>
        <dbReference type="EMBL" id="KXB93121.1"/>
    </source>
</evidence>
<reference evidence="20" key="1">
    <citation type="submission" date="2016-01" db="EMBL/GenBank/DDBJ databases">
        <authorList>
            <person name="Oliw E.H."/>
        </authorList>
    </citation>
    <scope>NUCLEOTIDE SEQUENCE [LARGE SCALE GENOMIC DNA]</scope>
    <source>
        <strain evidence="20">KA00182</strain>
    </source>
</reference>
<dbReference type="GO" id="GO:0009236">
    <property type="term" value="P:cobalamin biosynthetic process"/>
    <property type="evidence" value="ECO:0007669"/>
    <property type="project" value="UniProtKB-UniRule"/>
</dbReference>
<evidence type="ECO:0000256" key="5">
    <source>
        <dbReference type="ARBA" id="ARBA00013200"/>
    </source>
</evidence>
<evidence type="ECO:0000313" key="21">
    <source>
        <dbReference type="EMBL" id="PNH20721.1"/>
    </source>
</evidence>
<feature type="transmembrane region" description="Helical" evidence="19">
    <location>
        <begin position="106"/>
        <end position="124"/>
    </location>
</feature>
<evidence type="ECO:0000313" key="23">
    <source>
        <dbReference type="Proteomes" id="UP000242958"/>
    </source>
</evidence>
<evidence type="ECO:0000256" key="16">
    <source>
        <dbReference type="ARBA" id="ARBA00032853"/>
    </source>
</evidence>
<dbReference type="PANTHER" id="PTHR34148">
    <property type="entry name" value="ADENOSYLCOBINAMIDE-GDP RIBAZOLETRANSFERASE"/>
    <property type="match status" value="1"/>
</dbReference>
<evidence type="ECO:0000256" key="15">
    <source>
        <dbReference type="ARBA" id="ARBA00032605"/>
    </source>
</evidence>
<evidence type="ECO:0000256" key="17">
    <source>
        <dbReference type="ARBA" id="ARBA00048623"/>
    </source>
</evidence>
<keyword evidence="7 19" id="KW-1003">Cell membrane</keyword>
<evidence type="ECO:0000256" key="13">
    <source>
        <dbReference type="ARBA" id="ARBA00023136"/>
    </source>
</evidence>
<comment type="similarity">
    <text evidence="4 19">Belongs to the CobS family.</text>
</comment>
<reference evidence="22" key="2">
    <citation type="submission" date="2016-01" db="EMBL/GenBank/DDBJ databases">
        <authorList>
            <person name="Mitreva M."/>
            <person name="Pepin K.H."/>
            <person name="Mihindukulasuriya K.A."/>
            <person name="Fulton R."/>
            <person name="Fronick C."/>
            <person name="O'Laughlin M."/>
            <person name="Miner T."/>
            <person name="Herter B."/>
            <person name="Rosa B.A."/>
            <person name="Cordes M."/>
            <person name="Tomlinson C."/>
            <person name="Wollam A."/>
            <person name="Palsikar V.B."/>
            <person name="Mardis E.R."/>
            <person name="Wilson R.K."/>
        </authorList>
    </citation>
    <scope>NUCLEOTIDE SEQUENCE [LARGE SCALE GENOMIC DNA]</scope>
    <source>
        <strain evidence="22">KA00182</strain>
    </source>
</reference>
<keyword evidence="12 19" id="KW-1133">Transmembrane helix</keyword>
<dbReference type="EC" id="2.7.8.26" evidence="5 19"/>
<comment type="catalytic activity">
    <reaction evidence="17 19">
        <text>alpha-ribazole + adenosylcob(III)inamide-GDP = adenosylcob(III)alamin + GMP + H(+)</text>
        <dbReference type="Rhea" id="RHEA:16049"/>
        <dbReference type="ChEBI" id="CHEBI:10329"/>
        <dbReference type="ChEBI" id="CHEBI:15378"/>
        <dbReference type="ChEBI" id="CHEBI:18408"/>
        <dbReference type="ChEBI" id="CHEBI:58115"/>
        <dbReference type="ChEBI" id="CHEBI:60487"/>
        <dbReference type="EC" id="2.7.8.26"/>
    </reaction>
</comment>
<proteinExistence type="inferred from homology"/>
<comment type="function">
    <text evidence="14 19">Joins adenosylcobinamide-GDP and alpha-ribazole to generate adenosylcobalamin (Ado-cobalamin). Also synthesizes adenosylcobalamin 5'-phosphate from adenosylcobinamide-GDP and alpha-ribazole 5'-phosphate.</text>
</comment>
<evidence type="ECO:0000256" key="3">
    <source>
        <dbReference type="ARBA" id="ARBA00004663"/>
    </source>
</evidence>
<comment type="cofactor">
    <cofactor evidence="1 19">
        <name>Mg(2+)</name>
        <dbReference type="ChEBI" id="CHEBI:18420"/>
    </cofactor>
</comment>
<dbReference type="AlphaFoldDB" id="A0A134CLM9"/>
<keyword evidence="9 19" id="KW-0808">Transferase</keyword>
<evidence type="ECO:0000256" key="19">
    <source>
        <dbReference type="HAMAP-Rule" id="MF_00719"/>
    </source>
</evidence>
<dbReference type="GO" id="GO:0008818">
    <property type="term" value="F:cobalamin 5'-phosphate synthase activity"/>
    <property type="evidence" value="ECO:0007669"/>
    <property type="project" value="UniProtKB-UniRule"/>
</dbReference>
<protein>
    <recommendedName>
        <fullName evidence="6 19">Adenosylcobinamide-GDP ribazoletransferase</fullName>
        <ecNumber evidence="5 19">2.7.8.26</ecNumber>
    </recommendedName>
    <alternativeName>
        <fullName evidence="16 19">Cobalamin synthase</fullName>
    </alternativeName>
    <alternativeName>
        <fullName evidence="15 19">Cobalamin-5'-phosphate synthase</fullName>
    </alternativeName>
</protein>
<evidence type="ECO:0000256" key="18">
    <source>
        <dbReference type="ARBA" id="ARBA00049504"/>
    </source>
</evidence>
<keyword evidence="11 19" id="KW-0460">Magnesium</keyword>
<evidence type="ECO:0000256" key="14">
    <source>
        <dbReference type="ARBA" id="ARBA00025228"/>
    </source>
</evidence>
<dbReference type="EMBL" id="NFMF01000012">
    <property type="protein sequence ID" value="PNH20721.1"/>
    <property type="molecule type" value="Genomic_DNA"/>
</dbReference>
<keyword evidence="13 19" id="KW-0472">Membrane</keyword>
<comment type="subcellular location">
    <subcellularLocation>
        <location evidence="2 19">Cell membrane</location>
        <topology evidence="2 19">Multi-pass membrane protein</topology>
    </subcellularLocation>
</comment>
<evidence type="ECO:0000256" key="4">
    <source>
        <dbReference type="ARBA" id="ARBA00010561"/>
    </source>
</evidence>
<dbReference type="HAMAP" id="MF_00719">
    <property type="entry name" value="CobS"/>
    <property type="match status" value="1"/>
</dbReference>
<name>A0A134CLM9_9FIRM</name>
<keyword evidence="8 19" id="KW-0169">Cobalamin biosynthesis</keyword>
<organism evidence="20 22">
    <name type="scientific">Megasphaera hutchinsoni</name>
    <dbReference type="NCBI Taxonomy" id="1588748"/>
    <lineage>
        <taxon>Bacteria</taxon>
        <taxon>Bacillati</taxon>
        <taxon>Bacillota</taxon>
        <taxon>Negativicutes</taxon>
        <taxon>Veillonellales</taxon>
        <taxon>Veillonellaceae</taxon>
        <taxon>Megasphaera</taxon>
    </lineage>
</organism>
<comment type="pathway">
    <text evidence="3 19">Cofactor biosynthesis; adenosylcobalamin biosynthesis; adenosylcobalamin from cob(II)yrinate a,c-diamide: step 7/7.</text>
</comment>
<dbReference type="Pfam" id="PF02654">
    <property type="entry name" value="CobS"/>
    <property type="match status" value="1"/>
</dbReference>
<gene>
    <name evidence="19" type="primary">cobS</name>
    <name evidence="21" type="ORF">CAL30_07165</name>
    <name evidence="20" type="ORF">HMPREF3182_00037</name>
</gene>
<dbReference type="Proteomes" id="UP000242958">
    <property type="component" value="Unassembled WGS sequence"/>
</dbReference>
<evidence type="ECO:0000256" key="12">
    <source>
        <dbReference type="ARBA" id="ARBA00022989"/>
    </source>
</evidence>
<feature type="transmembrane region" description="Helical" evidence="19">
    <location>
        <begin position="33"/>
        <end position="52"/>
    </location>
</feature>
<feature type="transmembrane region" description="Helical" evidence="19">
    <location>
        <begin position="224"/>
        <end position="242"/>
    </location>
</feature>
<keyword evidence="10 19" id="KW-0812">Transmembrane</keyword>
<evidence type="ECO:0000256" key="11">
    <source>
        <dbReference type="ARBA" id="ARBA00022842"/>
    </source>
</evidence>
<evidence type="ECO:0000256" key="2">
    <source>
        <dbReference type="ARBA" id="ARBA00004651"/>
    </source>
</evidence>
<dbReference type="RefSeq" id="WP_007392907.1">
    <property type="nucleotide sequence ID" value="NZ_KQ960925.1"/>
</dbReference>
<evidence type="ECO:0000256" key="10">
    <source>
        <dbReference type="ARBA" id="ARBA00022692"/>
    </source>
</evidence>
<dbReference type="NCBIfam" id="TIGR00317">
    <property type="entry name" value="cobS"/>
    <property type="match status" value="1"/>
</dbReference>
<sequence>MIAFLVALQFLTRIPVTKGVIWTNERFGRCLVFFPLVGMVLGLLLWGWYAVWIQWLDSFYVAIIVTGTWLFLTGGIHADGYMDTADGIFSGRDRQTMLAILKDSHVGANSVMAFVFLVLLKVCFLANVSPRLMSSVLVGVPAAARLATVTGVSCFPYARKTGLGQIFKTYAPAYTLGGAIVLALLPCVVGGMFYLVLLGFSICISLVVNRYITSLLGGLTGDTYGAVVELIEMLLLGLAVVLPQVGIG</sequence>
<feature type="transmembrane region" description="Helical" evidence="19">
    <location>
        <begin position="136"/>
        <end position="158"/>
    </location>
</feature>
<dbReference type="PANTHER" id="PTHR34148:SF1">
    <property type="entry name" value="ADENOSYLCOBINAMIDE-GDP RIBAZOLETRANSFERASE"/>
    <property type="match status" value="1"/>
</dbReference>